<evidence type="ECO:0000313" key="3">
    <source>
        <dbReference type="EMBL" id="KEF61026.1"/>
    </source>
</evidence>
<dbReference type="STRING" id="1182545.A0A072PMB9"/>
<name>A0A072PMB9_9EURO</name>
<reference evidence="3 4" key="1">
    <citation type="submission" date="2013-03" db="EMBL/GenBank/DDBJ databases">
        <title>The Genome Sequence of Exophiala aquamarina CBS 119918.</title>
        <authorList>
            <consortium name="The Broad Institute Genomics Platform"/>
            <person name="Cuomo C."/>
            <person name="de Hoog S."/>
            <person name="Gorbushina A."/>
            <person name="Walker B."/>
            <person name="Young S.K."/>
            <person name="Zeng Q."/>
            <person name="Gargeya S."/>
            <person name="Fitzgerald M."/>
            <person name="Haas B."/>
            <person name="Abouelleil A."/>
            <person name="Allen A.W."/>
            <person name="Alvarado L."/>
            <person name="Arachchi H.M."/>
            <person name="Berlin A.M."/>
            <person name="Chapman S.B."/>
            <person name="Gainer-Dewar J."/>
            <person name="Goldberg J."/>
            <person name="Griggs A."/>
            <person name="Gujja S."/>
            <person name="Hansen M."/>
            <person name="Howarth C."/>
            <person name="Imamovic A."/>
            <person name="Ireland A."/>
            <person name="Larimer J."/>
            <person name="McCowan C."/>
            <person name="Murphy C."/>
            <person name="Pearson M."/>
            <person name="Poon T.W."/>
            <person name="Priest M."/>
            <person name="Roberts A."/>
            <person name="Saif S."/>
            <person name="Shea T."/>
            <person name="Sisk P."/>
            <person name="Sykes S."/>
            <person name="Wortman J."/>
            <person name="Nusbaum C."/>
            <person name="Birren B."/>
        </authorList>
    </citation>
    <scope>NUCLEOTIDE SEQUENCE [LARGE SCALE GENOMIC DNA]</scope>
    <source>
        <strain evidence="3 4">CBS 119918</strain>
    </source>
</reference>
<dbReference type="GO" id="GO:0003677">
    <property type="term" value="F:DNA binding"/>
    <property type="evidence" value="ECO:0007669"/>
    <property type="project" value="InterPro"/>
</dbReference>
<dbReference type="InterPro" id="IPR052761">
    <property type="entry name" value="Fungal_Detox/Toxin_TFs"/>
</dbReference>
<dbReference type="RefSeq" id="XP_013263616.1">
    <property type="nucleotide sequence ID" value="XM_013408162.1"/>
</dbReference>
<accession>A0A072PMB9</accession>
<gene>
    <name evidence="3" type="ORF">A1O9_02590</name>
</gene>
<keyword evidence="1" id="KW-0539">Nucleus</keyword>
<dbReference type="Pfam" id="PF04082">
    <property type="entry name" value="Fungal_trans"/>
    <property type="match status" value="1"/>
</dbReference>
<evidence type="ECO:0000259" key="2">
    <source>
        <dbReference type="Pfam" id="PF04082"/>
    </source>
</evidence>
<comment type="caution">
    <text evidence="3">The sequence shown here is derived from an EMBL/GenBank/DDBJ whole genome shotgun (WGS) entry which is preliminary data.</text>
</comment>
<organism evidence="3 4">
    <name type="scientific">Exophiala aquamarina CBS 119918</name>
    <dbReference type="NCBI Taxonomy" id="1182545"/>
    <lineage>
        <taxon>Eukaryota</taxon>
        <taxon>Fungi</taxon>
        <taxon>Dikarya</taxon>
        <taxon>Ascomycota</taxon>
        <taxon>Pezizomycotina</taxon>
        <taxon>Eurotiomycetes</taxon>
        <taxon>Chaetothyriomycetidae</taxon>
        <taxon>Chaetothyriales</taxon>
        <taxon>Herpotrichiellaceae</taxon>
        <taxon>Exophiala</taxon>
    </lineage>
</organism>
<dbReference type="GO" id="GO:0006351">
    <property type="term" value="P:DNA-templated transcription"/>
    <property type="evidence" value="ECO:0007669"/>
    <property type="project" value="InterPro"/>
</dbReference>
<dbReference type="InterPro" id="IPR007219">
    <property type="entry name" value="XnlR_reg_dom"/>
</dbReference>
<dbReference type="Proteomes" id="UP000027920">
    <property type="component" value="Unassembled WGS sequence"/>
</dbReference>
<dbReference type="AlphaFoldDB" id="A0A072PMB9"/>
<dbReference type="PANTHER" id="PTHR47425">
    <property type="entry name" value="FARB-RELATED"/>
    <property type="match status" value="1"/>
</dbReference>
<feature type="domain" description="Xylanolytic transcriptional activator regulatory" evidence="2">
    <location>
        <begin position="85"/>
        <end position="254"/>
    </location>
</feature>
<dbReference type="EMBL" id="AMGV01000002">
    <property type="protein sequence ID" value="KEF61026.1"/>
    <property type="molecule type" value="Genomic_DNA"/>
</dbReference>
<protein>
    <recommendedName>
        <fullName evidence="2">Xylanolytic transcriptional activator regulatory domain-containing protein</fullName>
    </recommendedName>
</protein>
<dbReference type="PANTHER" id="PTHR47425:SF2">
    <property type="entry name" value="FARB-RELATED"/>
    <property type="match status" value="1"/>
</dbReference>
<dbReference type="VEuPathDB" id="FungiDB:A1O9_02590"/>
<proteinExistence type="predicted"/>
<dbReference type="OrthoDB" id="4451586at2759"/>
<dbReference type="GeneID" id="25277532"/>
<sequence>MRQLFSANDTTTVPSLSLTPSLSSIHSPQGLSSGIPKSQTVQVVLPDFLEPIPSHLPPEDIEYLHKKGCFEIPAPKFRDAILRCYAEFVHPYMPLLDLGRFLHDITASDPRTNRVSLLLFQAIMFAGCGHVDIKPLRMLGFLTRKAARRAWYFKTKALYDMEYERNRLCVIRVLALMSFWYETPDDQKNACHWLQIALSLSRRAGLDRNPANMNMDETERRMRRRIWWSCVNRDPLCALGLKAPLCCSIEDHDVPDLSVEDYDLGDVPLDGFNKVGVEWPPGKRRLLCMASVAQTQLHRHLRKVLANQYKLGNQRGNGGNPDDEASRMVLVPVTTATSRSNLTNLGEELRSWRTSLPSEMQTTAVGFEISDSGFEPFVVFRTVLHMLYHTCRITLYRPWLQTHGGQFSHYESLDEERFQHEIQTTVRESAHAITDLAVELHQLDLVRHLPQTGLSALIAAVVSHISDVMSSTDHIRTAGLRGFEQCSQMLNELRENYYAADFSYGFAKLLAQAKRLSHKPKTANASLTFIGEMYDEGVSARSGLLSAADESAAADVRPPPGRAFGRPLPEALFPEGVDLSTNWATAQENSPAWDPAVVFDPTAQNNDTVISLELGEDWDYYRNFRDETARLLGEYWDDYQGSLHDPFPGIESLSN</sequence>
<evidence type="ECO:0000313" key="4">
    <source>
        <dbReference type="Proteomes" id="UP000027920"/>
    </source>
</evidence>
<dbReference type="GO" id="GO:0008270">
    <property type="term" value="F:zinc ion binding"/>
    <property type="evidence" value="ECO:0007669"/>
    <property type="project" value="InterPro"/>
</dbReference>
<keyword evidence="4" id="KW-1185">Reference proteome</keyword>
<dbReference type="HOGENOM" id="CLU_006329_2_2_1"/>
<dbReference type="CDD" id="cd12148">
    <property type="entry name" value="fungal_TF_MHR"/>
    <property type="match status" value="1"/>
</dbReference>
<evidence type="ECO:0000256" key="1">
    <source>
        <dbReference type="ARBA" id="ARBA00023242"/>
    </source>
</evidence>